<sequence>MQVELKKAKASPGDSHGINELALRERELSELRSSAQTDDDLSLEWIQRTSDIQRLAGNTTTDMMRSSARSPVTYKLQSISKAAVLDPLHADATRGAHSHAPLEPVSNPLALMADAAVAAQAMTTHPEQAGTSPGSNDGAQYEAYGVSEGQSLLHRPGYLSLGLQLDRQTLERGLDALLNSGNEAEHQHLNYFRPPDMNLPRDVGPDLDPIDLGLITVGESSALFAIYFSHLHVINGILDPLLHTPEFVRSRSSLLFTWILALTAQFNHQSGHLATRLRLHGDKLSRHVHTCGFKSVEIVQGYYISLLSATPAKNLSEERSWLYTMYAFGVAVELGLDQPSRFCHYPVSKTSTSTISRIDERELPFQPPRMPQTSDQEDLPSCHSRNVRDVGGQAYIQRLARNQERTWFRISLWERANSAACGRVNVFPDTELMSNVHSWWMHPLADSTDKYTCAFVLLRRDIAVLQNETRRQAKFSQSNPHWARELINATFEPWLQRWLPSRATQEQPQCLPDLYLYYVYIHGRLWILSTALNASMNMGQNLEAIREDCFEAAIHCSEIAVHDLQSIGEPMYCMLSPTWAMISYAAILALKIFPFLHGSRPGQQVELLALLAQVALQLECAGSTPSHRLGIATLLGEHLMMILRTKVAGLGGMALTPEVRSMSSSSTTQENGGHRARQAMLTENHTTEFSERSRSMHPMVSTYDPFLTTATLGTETDIGDEGFEGLLREIFGPGFGDVY</sequence>
<keyword evidence="4" id="KW-0804">Transcription</keyword>
<evidence type="ECO:0000256" key="4">
    <source>
        <dbReference type="ARBA" id="ARBA00023163"/>
    </source>
</evidence>
<dbReference type="PANTHER" id="PTHR31845:SF17">
    <property type="entry name" value="ZN(II)2CYS6 TRANSCRIPTION FACTOR (EUROFUNG)"/>
    <property type="match status" value="1"/>
</dbReference>
<comment type="subcellular location">
    <subcellularLocation>
        <location evidence="1">Nucleus</location>
    </subcellularLocation>
</comment>
<dbReference type="GO" id="GO:0005634">
    <property type="term" value="C:nucleus"/>
    <property type="evidence" value="ECO:0007669"/>
    <property type="project" value="UniProtKB-SubCell"/>
</dbReference>
<reference evidence="7" key="2">
    <citation type="journal article" date="2023" name="IMA Fungus">
        <title>Comparative genomic study of the Penicillium genus elucidates a diverse pangenome and 15 lateral gene transfer events.</title>
        <authorList>
            <person name="Petersen C."/>
            <person name="Sorensen T."/>
            <person name="Nielsen M.R."/>
            <person name="Sondergaard T.E."/>
            <person name="Sorensen J.L."/>
            <person name="Fitzpatrick D.A."/>
            <person name="Frisvad J.C."/>
            <person name="Nielsen K.L."/>
        </authorList>
    </citation>
    <scope>NUCLEOTIDE SEQUENCE</scope>
    <source>
        <strain evidence="7">IBT 30761</strain>
    </source>
</reference>
<name>A0A9W9K2Q8_9EURO</name>
<evidence type="ECO:0000256" key="1">
    <source>
        <dbReference type="ARBA" id="ARBA00004123"/>
    </source>
</evidence>
<evidence type="ECO:0000313" key="8">
    <source>
        <dbReference type="Proteomes" id="UP001149074"/>
    </source>
</evidence>
<dbReference type="AlphaFoldDB" id="A0A9W9K2Q8"/>
<dbReference type="OrthoDB" id="3163292at2759"/>
<feature type="region of interest" description="Disordered" evidence="6">
    <location>
        <begin position="121"/>
        <end position="141"/>
    </location>
</feature>
<dbReference type="CDD" id="cd12148">
    <property type="entry name" value="fungal_TF_MHR"/>
    <property type="match status" value="1"/>
</dbReference>
<evidence type="ECO:0000256" key="6">
    <source>
        <dbReference type="SAM" id="MobiDB-lite"/>
    </source>
</evidence>
<dbReference type="Proteomes" id="UP001149074">
    <property type="component" value="Unassembled WGS sequence"/>
</dbReference>
<dbReference type="RefSeq" id="XP_056472909.1">
    <property type="nucleotide sequence ID" value="XM_056622103.1"/>
</dbReference>
<dbReference type="EMBL" id="JAPQKI010000009">
    <property type="protein sequence ID" value="KAJ5090928.1"/>
    <property type="molecule type" value="Genomic_DNA"/>
</dbReference>
<organism evidence="7 8">
    <name type="scientific">Penicillium argentinense</name>
    <dbReference type="NCBI Taxonomy" id="1131581"/>
    <lineage>
        <taxon>Eukaryota</taxon>
        <taxon>Fungi</taxon>
        <taxon>Dikarya</taxon>
        <taxon>Ascomycota</taxon>
        <taxon>Pezizomycotina</taxon>
        <taxon>Eurotiomycetes</taxon>
        <taxon>Eurotiomycetidae</taxon>
        <taxon>Eurotiales</taxon>
        <taxon>Aspergillaceae</taxon>
        <taxon>Penicillium</taxon>
    </lineage>
</organism>
<keyword evidence="2" id="KW-0805">Transcription regulation</keyword>
<evidence type="ECO:0000256" key="3">
    <source>
        <dbReference type="ARBA" id="ARBA00023125"/>
    </source>
</evidence>
<keyword evidence="8" id="KW-1185">Reference proteome</keyword>
<comment type="caution">
    <text evidence="7">The sequence shown here is derived from an EMBL/GenBank/DDBJ whole genome shotgun (WGS) entry which is preliminary data.</text>
</comment>
<evidence type="ECO:0000313" key="7">
    <source>
        <dbReference type="EMBL" id="KAJ5090928.1"/>
    </source>
</evidence>
<dbReference type="PANTHER" id="PTHR31845">
    <property type="entry name" value="FINGER DOMAIN PROTEIN, PUTATIVE-RELATED"/>
    <property type="match status" value="1"/>
</dbReference>
<feature type="compositionally biased region" description="Polar residues" evidence="6">
    <location>
        <begin position="122"/>
        <end position="138"/>
    </location>
</feature>
<keyword evidence="5" id="KW-0539">Nucleus</keyword>
<dbReference type="GeneID" id="81361082"/>
<protein>
    <submittedName>
        <fullName evidence="7">Transcriptional regulator family: Fungal Specific TF</fullName>
    </submittedName>
</protein>
<accession>A0A9W9K2Q8</accession>
<reference evidence="7" key="1">
    <citation type="submission" date="2022-11" db="EMBL/GenBank/DDBJ databases">
        <authorList>
            <person name="Petersen C."/>
        </authorList>
    </citation>
    <scope>NUCLEOTIDE SEQUENCE</scope>
    <source>
        <strain evidence="7">IBT 30761</strain>
    </source>
</reference>
<dbReference type="GO" id="GO:0000976">
    <property type="term" value="F:transcription cis-regulatory region binding"/>
    <property type="evidence" value="ECO:0007669"/>
    <property type="project" value="TreeGrafter"/>
</dbReference>
<gene>
    <name evidence="7" type="ORF">N7532_009612</name>
</gene>
<evidence type="ECO:0000256" key="2">
    <source>
        <dbReference type="ARBA" id="ARBA00023015"/>
    </source>
</evidence>
<dbReference type="InterPro" id="IPR051089">
    <property type="entry name" value="prtT"/>
</dbReference>
<keyword evidence="3" id="KW-0238">DNA-binding</keyword>
<evidence type="ECO:0000256" key="5">
    <source>
        <dbReference type="ARBA" id="ARBA00023242"/>
    </source>
</evidence>
<proteinExistence type="predicted"/>
<dbReference type="GO" id="GO:0000981">
    <property type="term" value="F:DNA-binding transcription factor activity, RNA polymerase II-specific"/>
    <property type="evidence" value="ECO:0007669"/>
    <property type="project" value="TreeGrafter"/>
</dbReference>